<feature type="transmembrane region" description="Helical" evidence="1">
    <location>
        <begin position="39"/>
        <end position="56"/>
    </location>
</feature>
<dbReference type="EMBL" id="CADCWP010000327">
    <property type="protein sequence ID" value="CAA9586750.1"/>
    <property type="molecule type" value="Genomic_DNA"/>
</dbReference>
<dbReference type="AlphaFoldDB" id="A0A6J4VTV9"/>
<proteinExistence type="predicted"/>
<feature type="transmembrane region" description="Helical" evidence="1">
    <location>
        <begin position="68"/>
        <end position="88"/>
    </location>
</feature>
<accession>A0A6J4VTV9</accession>
<evidence type="ECO:0000313" key="2">
    <source>
        <dbReference type="EMBL" id="CAA9586750.1"/>
    </source>
</evidence>
<evidence type="ECO:0000256" key="1">
    <source>
        <dbReference type="SAM" id="Phobius"/>
    </source>
</evidence>
<protein>
    <submittedName>
        <fullName evidence="2">Uncharacterized protein</fullName>
    </submittedName>
</protein>
<organism evidence="2">
    <name type="scientific">uncultured Truepera sp</name>
    <dbReference type="NCBI Taxonomy" id="543023"/>
    <lineage>
        <taxon>Bacteria</taxon>
        <taxon>Thermotogati</taxon>
        <taxon>Deinococcota</taxon>
        <taxon>Deinococci</taxon>
        <taxon>Trueperales</taxon>
        <taxon>Trueperaceae</taxon>
        <taxon>Truepera</taxon>
        <taxon>environmental samples</taxon>
    </lineage>
</organism>
<sequence length="91" mass="10304">MRKRDMSSSWDRIIVIGAFTLGLYRLVPAARAFTRGQLLSGTYETLFALTIAYLGISQLYELDGYHPINVVGNGICVIFLMFFVLSLFRSF</sequence>
<keyword evidence="1" id="KW-0812">Transmembrane</keyword>
<keyword evidence="1" id="KW-0472">Membrane</keyword>
<name>A0A6J4VTV9_9DEIN</name>
<gene>
    <name evidence="2" type="ORF">AVDCRST_MAG86-3665</name>
</gene>
<reference evidence="2" key="1">
    <citation type="submission" date="2020-02" db="EMBL/GenBank/DDBJ databases">
        <authorList>
            <person name="Meier V. D."/>
        </authorList>
    </citation>
    <scope>NUCLEOTIDE SEQUENCE</scope>
    <source>
        <strain evidence="2">AVDCRST_MAG86</strain>
    </source>
</reference>
<keyword evidence="1" id="KW-1133">Transmembrane helix</keyword>